<dbReference type="GeneID" id="63803673"/>
<evidence type="ECO:0000313" key="2">
    <source>
        <dbReference type="EMBL" id="ORX71257.1"/>
    </source>
</evidence>
<reference evidence="2 3" key="1">
    <citation type="submission" date="2016-07" db="EMBL/GenBank/DDBJ databases">
        <title>Pervasive Adenine N6-methylation of Active Genes in Fungi.</title>
        <authorList>
            <consortium name="DOE Joint Genome Institute"/>
            <person name="Mondo S.J."/>
            <person name="Dannebaum R.O."/>
            <person name="Kuo R.C."/>
            <person name="Labutti K."/>
            <person name="Haridas S."/>
            <person name="Kuo A."/>
            <person name="Salamov A."/>
            <person name="Ahrendt S.R."/>
            <person name="Lipzen A."/>
            <person name="Sullivan W."/>
            <person name="Andreopoulos W.B."/>
            <person name="Clum A."/>
            <person name="Lindquist E."/>
            <person name="Daum C."/>
            <person name="Ramamoorthy G.K."/>
            <person name="Gryganskyi A."/>
            <person name="Culley D."/>
            <person name="Magnuson J.K."/>
            <person name="James T.Y."/>
            <person name="O'Malley M.A."/>
            <person name="Stajich J.E."/>
            <person name="Spatafora J.W."/>
            <person name="Visel A."/>
            <person name="Grigoriev I.V."/>
        </authorList>
    </citation>
    <scope>NUCLEOTIDE SEQUENCE [LARGE SCALE GENOMIC DNA]</scope>
    <source>
        <strain evidence="2 3">ATCC 12442</strain>
    </source>
</reference>
<evidence type="ECO:0008006" key="4">
    <source>
        <dbReference type="Google" id="ProtNLM"/>
    </source>
</evidence>
<dbReference type="Proteomes" id="UP000193922">
    <property type="component" value="Unassembled WGS sequence"/>
</dbReference>
<dbReference type="PANTHER" id="PTHR12398">
    <property type="entry name" value="PROTEIN PHOSPHATASE INHIBITOR"/>
    <property type="match status" value="1"/>
</dbReference>
<keyword evidence="3" id="KW-1185">Reference proteome</keyword>
<accession>A0A1Y1WCI3</accession>
<dbReference type="PANTHER" id="PTHR12398:SF20">
    <property type="entry name" value="PROTEIN PHOSPHATASE 1 REGULATORY INHIBITOR SUBUNIT 2"/>
    <property type="match status" value="1"/>
</dbReference>
<comment type="caution">
    <text evidence="2">The sequence shown here is derived from an EMBL/GenBank/DDBJ whole genome shotgun (WGS) entry which is preliminary data.</text>
</comment>
<protein>
    <recommendedName>
        <fullName evidence="4">Protein phosphatase inhibitor 2</fullName>
    </recommendedName>
</protein>
<dbReference type="OrthoDB" id="551302at2759"/>
<dbReference type="RefSeq" id="XP_040744772.1">
    <property type="nucleotide sequence ID" value="XM_040887025.1"/>
</dbReference>
<gene>
    <name evidence="2" type="ORF">DL89DRAFT_266278</name>
</gene>
<dbReference type="InterPro" id="IPR007062">
    <property type="entry name" value="PPI-2"/>
</dbReference>
<proteinExistence type="predicted"/>
<name>A0A1Y1WCI3_9FUNG</name>
<dbReference type="AlphaFoldDB" id="A0A1Y1WCI3"/>
<feature type="region of interest" description="Disordered" evidence="1">
    <location>
        <begin position="132"/>
        <end position="173"/>
    </location>
</feature>
<feature type="compositionally biased region" description="Acidic residues" evidence="1">
    <location>
        <begin position="99"/>
        <end position="109"/>
    </location>
</feature>
<dbReference type="EMBL" id="MCFD01000004">
    <property type="protein sequence ID" value="ORX71257.1"/>
    <property type="molecule type" value="Genomic_DNA"/>
</dbReference>
<dbReference type="GO" id="GO:0009966">
    <property type="term" value="P:regulation of signal transduction"/>
    <property type="evidence" value="ECO:0007669"/>
    <property type="project" value="InterPro"/>
</dbReference>
<sequence>MNRREWQKASPTFVFNEPLTTVLSLRWDEDNLRITEAQKDAKMKVLEPKTPYIHYNPELDADLQEMEDLKLCSDASSRSSSVASSPKHAVVAPPPDWVSESEDEAEDEEAKARHERFQQLRKRHYHLEGKYVHQNAEDLPDSDVSIASAGDADSSEDEHGRQANGRANGHADVHVTKGFISTYGADDEQAGRSNMEL</sequence>
<dbReference type="STRING" id="61395.A0A1Y1WCI3"/>
<feature type="region of interest" description="Disordered" evidence="1">
    <location>
        <begin position="77"/>
        <end position="119"/>
    </location>
</feature>
<evidence type="ECO:0000313" key="3">
    <source>
        <dbReference type="Proteomes" id="UP000193922"/>
    </source>
</evidence>
<dbReference type="Pfam" id="PF04979">
    <property type="entry name" value="IPP-2"/>
    <property type="match status" value="1"/>
</dbReference>
<feature type="compositionally biased region" description="Low complexity" evidence="1">
    <location>
        <begin position="77"/>
        <end position="91"/>
    </location>
</feature>
<evidence type="ECO:0000256" key="1">
    <source>
        <dbReference type="SAM" id="MobiDB-lite"/>
    </source>
</evidence>
<organism evidence="2 3">
    <name type="scientific">Linderina pennispora</name>
    <dbReference type="NCBI Taxonomy" id="61395"/>
    <lineage>
        <taxon>Eukaryota</taxon>
        <taxon>Fungi</taxon>
        <taxon>Fungi incertae sedis</taxon>
        <taxon>Zoopagomycota</taxon>
        <taxon>Kickxellomycotina</taxon>
        <taxon>Kickxellomycetes</taxon>
        <taxon>Kickxellales</taxon>
        <taxon>Kickxellaceae</taxon>
        <taxon>Linderina</taxon>
    </lineage>
</organism>
<dbReference type="GO" id="GO:0004864">
    <property type="term" value="F:protein phosphatase inhibitor activity"/>
    <property type="evidence" value="ECO:0007669"/>
    <property type="project" value="InterPro"/>
</dbReference>